<evidence type="ECO:0000313" key="8">
    <source>
        <dbReference type="Proteomes" id="UP000308730"/>
    </source>
</evidence>
<feature type="compositionally biased region" description="Acidic residues" evidence="5">
    <location>
        <begin position="283"/>
        <end position="303"/>
    </location>
</feature>
<keyword evidence="4" id="KW-0539">Nucleus</keyword>
<evidence type="ECO:0000256" key="4">
    <source>
        <dbReference type="ARBA" id="ARBA00023242"/>
    </source>
</evidence>
<keyword evidence="8" id="KW-1185">Reference proteome</keyword>
<protein>
    <recommendedName>
        <fullName evidence="6">RPA43 OB domain-containing protein</fullName>
    </recommendedName>
</protein>
<dbReference type="EMBL" id="SGPM01000008">
    <property type="protein sequence ID" value="THH33250.1"/>
    <property type="molecule type" value="Genomic_DNA"/>
</dbReference>
<proteinExistence type="predicted"/>
<keyword evidence="2" id="KW-0240">DNA-directed RNA polymerase</keyword>
<dbReference type="Gene3D" id="3.30.1490.120">
    <property type="entry name" value="RNA polymerase Rpb7-like, N-terminal domain"/>
    <property type="match status" value="1"/>
</dbReference>
<dbReference type="Gene3D" id="2.40.50.1060">
    <property type="match status" value="1"/>
</dbReference>
<dbReference type="PANTHER" id="PTHR12709">
    <property type="entry name" value="DNA-DIRECTED RNA POLYMERASE II, III"/>
    <property type="match status" value="1"/>
</dbReference>
<comment type="caution">
    <text evidence="7">The sequence shown here is derived from an EMBL/GenBank/DDBJ whole genome shotgun (WGS) entry which is preliminary data.</text>
</comment>
<feature type="compositionally biased region" description="Basic and acidic residues" evidence="5">
    <location>
        <begin position="45"/>
        <end position="54"/>
    </location>
</feature>
<dbReference type="GO" id="GO:0006362">
    <property type="term" value="P:transcription elongation by RNA polymerase I"/>
    <property type="evidence" value="ECO:0007669"/>
    <property type="project" value="TreeGrafter"/>
</dbReference>
<comment type="subcellular location">
    <subcellularLocation>
        <location evidence="1">Nucleus</location>
    </subcellularLocation>
</comment>
<dbReference type="AlphaFoldDB" id="A0A4S4NBC7"/>
<dbReference type="InterPro" id="IPR036898">
    <property type="entry name" value="RNA_pol_Rpb7-like_N_sf"/>
</dbReference>
<keyword evidence="3" id="KW-0804">Transcription</keyword>
<dbReference type="PANTHER" id="PTHR12709:SF5">
    <property type="entry name" value="DNA-DIRECTED RNA POLYMERASE I SUBUNIT RPA43"/>
    <property type="match status" value="1"/>
</dbReference>
<feature type="compositionally biased region" description="Basic and acidic residues" evidence="5">
    <location>
        <begin position="26"/>
        <end position="36"/>
    </location>
</feature>
<dbReference type="Pfam" id="PF17875">
    <property type="entry name" value="RPA43_OB"/>
    <property type="match status" value="1"/>
</dbReference>
<feature type="domain" description="RPA43 OB" evidence="6">
    <location>
        <begin position="136"/>
        <end position="254"/>
    </location>
</feature>
<feature type="compositionally biased region" description="Basic and acidic residues" evidence="5">
    <location>
        <begin position="309"/>
        <end position="324"/>
    </location>
</feature>
<dbReference type="GO" id="GO:0006352">
    <property type="term" value="P:DNA-templated transcription initiation"/>
    <property type="evidence" value="ECO:0007669"/>
    <property type="project" value="InterPro"/>
</dbReference>
<feature type="region of interest" description="Disordered" evidence="5">
    <location>
        <begin position="1"/>
        <end position="54"/>
    </location>
</feature>
<evidence type="ECO:0000256" key="2">
    <source>
        <dbReference type="ARBA" id="ARBA00022478"/>
    </source>
</evidence>
<dbReference type="OrthoDB" id="10250504at2759"/>
<dbReference type="InterPro" id="IPR041178">
    <property type="entry name" value="RPA43_OB"/>
</dbReference>
<gene>
    <name evidence="7" type="ORF">EUX98_g892</name>
</gene>
<evidence type="ECO:0000259" key="6">
    <source>
        <dbReference type="Pfam" id="PF17875"/>
    </source>
</evidence>
<evidence type="ECO:0000313" key="7">
    <source>
        <dbReference type="EMBL" id="THH33250.1"/>
    </source>
</evidence>
<reference evidence="7 8" key="1">
    <citation type="submission" date="2019-02" db="EMBL/GenBank/DDBJ databases">
        <title>Genome sequencing of the rare red list fungi Antrodiella citrinella (Flaviporus citrinellus).</title>
        <authorList>
            <person name="Buettner E."/>
            <person name="Kellner H."/>
        </authorList>
    </citation>
    <scope>NUCLEOTIDE SEQUENCE [LARGE SCALE GENOMIC DNA]</scope>
    <source>
        <strain evidence="7 8">DSM 108506</strain>
    </source>
</reference>
<evidence type="ECO:0000256" key="3">
    <source>
        <dbReference type="ARBA" id="ARBA00023163"/>
    </source>
</evidence>
<dbReference type="InterPro" id="IPR045113">
    <property type="entry name" value="Rpb7-like"/>
</dbReference>
<accession>A0A4S4NBC7</accession>
<feature type="region of interest" description="Disordered" evidence="5">
    <location>
        <begin position="270"/>
        <end position="351"/>
    </location>
</feature>
<organism evidence="7 8">
    <name type="scientific">Antrodiella citrinella</name>
    <dbReference type="NCBI Taxonomy" id="2447956"/>
    <lineage>
        <taxon>Eukaryota</taxon>
        <taxon>Fungi</taxon>
        <taxon>Dikarya</taxon>
        <taxon>Basidiomycota</taxon>
        <taxon>Agaricomycotina</taxon>
        <taxon>Agaricomycetes</taxon>
        <taxon>Polyporales</taxon>
        <taxon>Steccherinaceae</taxon>
        <taxon>Antrodiella</taxon>
    </lineage>
</organism>
<name>A0A4S4NBC7_9APHY</name>
<feature type="compositionally biased region" description="Polar residues" evidence="5">
    <location>
        <begin position="270"/>
        <end position="281"/>
    </location>
</feature>
<evidence type="ECO:0000256" key="5">
    <source>
        <dbReference type="SAM" id="MobiDB-lite"/>
    </source>
</evidence>
<sequence>MPTHSQTEAVAKKRKHASADVLGEPSTKRSKTEKTSKKEHKDRKEKKDKGKAKEEDGQFKVFQATLALSIAPIFASNLQAGAEEMLDSMIMRYIPALQGVVLSHSNLQFLDSASTIKADCPFCNVRVGFEATVWCPHVGMKLSGKVNLCSPDHVSLLVHRTFNVSIPRRHITTDNWEFEYGPAENDPEFGATAAEGEQTAEGEEGEGAVITIEGSGKWVHKVTGTTLGGLSGELEFTVIGLIIANQMLSLVGSIQPDPFPIEEEYQQLTAATTASEVRTSISPEDESDVEDADDSDDNDEEMSDALTEVARKPVTEVVERRVKNTEGAAAEKKRKQRDLDKDKSKGKKSKS</sequence>
<evidence type="ECO:0000256" key="1">
    <source>
        <dbReference type="ARBA" id="ARBA00004123"/>
    </source>
</evidence>
<dbReference type="Proteomes" id="UP000308730">
    <property type="component" value="Unassembled WGS sequence"/>
</dbReference>
<dbReference type="GO" id="GO:0005736">
    <property type="term" value="C:RNA polymerase I complex"/>
    <property type="evidence" value="ECO:0007669"/>
    <property type="project" value="TreeGrafter"/>
</dbReference>